<gene>
    <name evidence="11" type="ORF">DJ017_08210</name>
</gene>
<comment type="similarity">
    <text evidence="2 6">Belongs to the acyl-CoA dehydrogenase family.</text>
</comment>
<evidence type="ECO:0000256" key="6">
    <source>
        <dbReference type="RuleBase" id="RU362125"/>
    </source>
</evidence>
<evidence type="ECO:0000256" key="1">
    <source>
        <dbReference type="ARBA" id="ARBA00001974"/>
    </source>
</evidence>
<dbReference type="RefSeq" id="WP_111528256.1">
    <property type="nucleotide sequence ID" value="NZ_JBHRSG010000004.1"/>
</dbReference>
<dbReference type="SUPFAM" id="SSF56645">
    <property type="entry name" value="Acyl-CoA dehydrogenase NM domain-like"/>
    <property type="match status" value="1"/>
</dbReference>
<feature type="domain" description="Acyl-CoA dehydrogenase/oxidase N-terminal" evidence="10">
    <location>
        <begin position="6"/>
        <end position="122"/>
    </location>
</feature>
<dbReference type="AlphaFoldDB" id="A0A328AJ94"/>
<dbReference type="GO" id="GO:0016627">
    <property type="term" value="F:oxidoreductase activity, acting on the CH-CH group of donors"/>
    <property type="evidence" value="ECO:0007669"/>
    <property type="project" value="InterPro"/>
</dbReference>
<dbReference type="InterPro" id="IPR009075">
    <property type="entry name" value="AcylCo_DH/oxidase_C"/>
</dbReference>
<evidence type="ECO:0000256" key="2">
    <source>
        <dbReference type="ARBA" id="ARBA00009347"/>
    </source>
</evidence>
<comment type="caution">
    <text evidence="11">The sequence shown here is derived from an EMBL/GenBank/DDBJ whole genome shotgun (WGS) entry which is preliminary data.</text>
</comment>
<name>A0A328AJ94_9CAUL</name>
<keyword evidence="4 6" id="KW-0274">FAD</keyword>
<feature type="domain" description="Acyl-CoA dehydrogenase/oxidase C-terminal" evidence="8">
    <location>
        <begin position="235"/>
        <end position="388"/>
    </location>
</feature>
<evidence type="ECO:0000313" key="11">
    <source>
        <dbReference type="EMBL" id="RAK54505.1"/>
    </source>
</evidence>
<dbReference type="GO" id="GO:0005886">
    <property type="term" value="C:plasma membrane"/>
    <property type="evidence" value="ECO:0007669"/>
    <property type="project" value="TreeGrafter"/>
</dbReference>
<dbReference type="Pfam" id="PF02770">
    <property type="entry name" value="Acyl-CoA_dh_M"/>
    <property type="match status" value="1"/>
</dbReference>
<dbReference type="InterPro" id="IPR046373">
    <property type="entry name" value="Acyl-CoA_Oxase/DH_mid-dom_sf"/>
</dbReference>
<dbReference type="InterPro" id="IPR009100">
    <property type="entry name" value="AcylCoA_DH/oxidase_NM_dom_sf"/>
</dbReference>
<dbReference type="PANTHER" id="PTHR43292">
    <property type="entry name" value="ACYL-COA DEHYDROGENASE"/>
    <property type="match status" value="1"/>
</dbReference>
<evidence type="ECO:0000313" key="12">
    <source>
        <dbReference type="Proteomes" id="UP000249254"/>
    </source>
</evidence>
<evidence type="ECO:0000259" key="8">
    <source>
        <dbReference type="Pfam" id="PF00441"/>
    </source>
</evidence>
<dbReference type="SUPFAM" id="SSF47203">
    <property type="entry name" value="Acyl-CoA dehydrogenase C-terminal domain-like"/>
    <property type="match status" value="1"/>
</dbReference>
<dbReference type="OrthoDB" id="9775090at2"/>
<dbReference type="Gene3D" id="1.20.140.10">
    <property type="entry name" value="Butyryl-CoA Dehydrogenase, subunit A, domain 3"/>
    <property type="match status" value="1"/>
</dbReference>
<protein>
    <submittedName>
        <fullName evidence="11">Acyl-CoA dehydrogenase</fullName>
    </submittedName>
</protein>
<dbReference type="FunFam" id="2.40.110.10:FF:000011">
    <property type="entry name" value="Acyl-CoA dehydrogenase FadE34"/>
    <property type="match status" value="1"/>
</dbReference>
<dbReference type="Gene3D" id="1.10.540.10">
    <property type="entry name" value="Acyl-CoA dehydrogenase/oxidase, N-terminal domain"/>
    <property type="match status" value="1"/>
</dbReference>
<keyword evidence="3 6" id="KW-0285">Flavoprotein</keyword>
<proteinExistence type="inferred from homology"/>
<comment type="cofactor">
    <cofactor evidence="1 6">
        <name>FAD</name>
        <dbReference type="ChEBI" id="CHEBI:57692"/>
    </cofactor>
</comment>
<feature type="region of interest" description="Disordered" evidence="7">
    <location>
        <begin position="23"/>
        <end position="43"/>
    </location>
</feature>
<dbReference type="InterPro" id="IPR013786">
    <property type="entry name" value="AcylCoA_DH/ox_N"/>
</dbReference>
<dbReference type="EMBL" id="QFYQ01000001">
    <property type="protein sequence ID" value="RAK54505.1"/>
    <property type="molecule type" value="Genomic_DNA"/>
</dbReference>
<evidence type="ECO:0000256" key="4">
    <source>
        <dbReference type="ARBA" id="ARBA00022827"/>
    </source>
</evidence>
<dbReference type="PANTHER" id="PTHR43292:SF4">
    <property type="entry name" value="ACYL-COA DEHYDROGENASE FADE34"/>
    <property type="match status" value="1"/>
</dbReference>
<dbReference type="InterPro" id="IPR006091">
    <property type="entry name" value="Acyl-CoA_Oxase/DH_mid-dom"/>
</dbReference>
<dbReference type="Pfam" id="PF02771">
    <property type="entry name" value="Acyl-CoA_dh_N"/>
    <property type="match status" value="1"/>
</dbReference>
<reference evidence="12" key="1">
    <citation type="submission" date="2018-05" db="EMBL/GenBank/DDBJ databases">
        <authorList>
            <person name="Li X."/>
        </authorList>
    </citation>
    <scope>NUCLEOTIDE SEQUENCE [LARGE SCALE GENOMIC DNA]</scope>
    <source>
        <strain evidence="12">LX32</strain>
    </source>
</reference>
<evidence type="ECO:0000259" key="9">
    <source>
        <dbReference type="Pfam" id="PF02770"/>
    </source>
</evidence>
<dbReference type="InterPro" id="IPR036250">
    <property type="entry name" value="AcylCo_DH-like_C"/>
</dbReference>
<dbReference type="Proteomes" id="UP000249254">
    <property type="component" value="Unassembled WGS sequence"/>
</dbReference>
<organism evidence="11 12">
    <name type="scientific">Phenylobacterium soli</name>
    <dbReference type="NCBI Taxonomy" id="2170551"/>
    <lineage>
        <taxon>Bacteria</taxon>
        <taxon>Pseudomonadati</taxon>
        <taxon>Pseudomonadota</taxon>
        <taxon>Alphaproteobacteria</taxon>
        <taxon>Caulobacterales</taxon>
        <taxon>Caulobacteraceae</taxon>
        <taxon>Phenylobacterium</taxon>
    </lineage>
</organism>
<dbReference type="GO" id="GO:0050660">
    <property type="term" value="F:flavin adenine dinucleotide binding"/>
    <property type="evidence" value="ECO:0007669"/>
    <property type="project" value="InterPro"/>
</dbReference>
<evidence type="ECO:0000256" key="7">
    <source>
        <dbReference type="SAM" id="MobiDB-lite"/>
    </source>
</evidence>
<dbReference type="Gene3D" id="2.40.110.10">
    <property type="entry name" value="Butyryl-CoA Dehydrogenase, subunit A, domain 2"/>
    <property type="match status" value="1"/>
</dbReference>
<dbReference type="InterPro" id="IPR052161">
    <property type="entry name" value="Mycobact_Acyl-CoA_DH"/>
</dbReference>
<accession>A0A328AJ94</accession>
<sequence length="409" mass="44085">MDFNDSPEEAAYRAKVREWLAANAPKKAVGGDPEGGGDTMAASKAWQAKKAAAGYAQITWPKEWGGPGGTPIQQVIFSQEEAKYPVPPNVFQIGLGMCVPTVMAFADEETKKRFVGPALRGEEIWCQLFSEPSGGSDVAAARTRAEKASDGSGDWLISGQKVWTTGAQFSDFGIVICRTDVNQPKHKGMTMFWLDMKDPGVEVRPIHQMSGGSGFNEVFFTNVRVKDSQRLGAVNEGWKVSLVTLMNERLAVGGPSGASWEQFMEAARDITGLDGAPAIKDQSLRDKIADWYVATEGLKHTRNRTLTALSRGETPGPESSIGKVVSALNMQELANTAVEMLDQYGVINDPALSPLSAAFHMSLLSAPGLRIAGGTDEILKNIIAERVLGLPGDIRVDKDVPFKDMPTGR</sequence>
<dbReference type="InterPro" id="IPR037069">
    <property type="entry name" value="AcylCoA_DH/ox_N_sf"/>
</dbReference>
<evidence type="ECO:0000256" key="5">
    <source>
        <dbReference type="ARBA" id="ARBA00023002"/>
    </source>
</evidence>
<evidence type="ECO:0000259" key="10">
    <source>
        <dbReference type="Pfam" id="PF02771"/>
    </source>
</evidence>
<feature type="domain" description="Acyl-CoA oxidase/dehydrogenase middle" evidence="9">
    <location>
        <begin position="126"/>
        <end position="223"/>
    </location>
</feature>
<evidence type="ECO:0000256" key="3">
    <source>
        <dbReference type="ARBA" id="ARBA00022630"/>
    </source>
</evidence>
<keyword evidence="12" id="KW-1185">Reference proteome</keyword>
<dbReference type="Pfam" id="PF00441">
    <property type="entry name" value="Acyl-CoA_dh_1"/>
    <property type="match status" value="1"/>
</dbReference>
<keyword evidence="5 6" id="KW-0560">Oxidoreductase</keyword>